<dbReference type="Gene3D" id="2.60.40.3500">
    <property type="match status" value="1"/>
</dbReference>
<dbReference type="SUPFAM" id="SSF53187">
    <property type="entry name" value="Zn-dependent exopeptidases"/>
    <property type="match status" value="1"/>
</dbReference>
<evidence type="ECO:0000256" key="1">
    <source>
        <dbReference type="ARBA" id="ARBA00022801"/>
    </source>
</evidence>
<dbReference type="CDD" id="cd02696">
    <property type="entry name" value="MurNAc-LAA"/>
    <property type="match status" value="1"/>
</dbReference>
<name>A0A1W1BWY9_9ZZZZ</name>
<dbReference type="GO" id="GO:0009253">
    <property type="term" value="P:peptidoglycan catabolic process"/>
    <property type="evidence" value="ECO:0007669"/>
    <property type="project" value="InterPro"/>
</dbReference>
<dbReference type="GO" id="GO:0030288">
    <property type="term" value="C:outer membrane-bounded periplasmic space"/>
    <property type="evidence" value="ECO:0007669"/>
    <property type="project" value="TreeGrafter"/>
</dbReference>
<gene>
    <name evidence="3" type="ORF">MNB_SV-8-1031</name>
</gene>
<accession>A0A1W1BWY9</accession>
<dbReference type="Pfam" id="PF11741">
    <property type="entry name" value="AMIN"/>
    <property type="match status" value="1"/>
</dbReference>
<dbReference type="FunFam" id="3.40.630.40:FF:000005">
    <property type="entry name" value="N-acetylmuramoyl-L-alanine amidase (AmiA)"/>
    <property type="match status" value="1"/>
</dbReference>
<dbReference type="Gene3D" id="3.40.630.40">
    <property type="entry name" value="Zn-dependent exopeptidases"/>
    <property type="match status" value="1"/>
</dbReference>
<dbReference type="PANTHER" id="PTHR30404">
    <property type="entry name" value="N-ACETYLMURAMOYL-L-ALANINE AMIDASE"/>
    <property type="match status" value="1"/>
</dbReference>
<protein>
    <submittedName>
        <fullName evidence="3">N-acetylmuramoyl-L-alanine amidase</fullName>
        <ecNumber evidence="3">3.5.1.28</ecNumber>
    </submittedName>
</protein>
<dbReference type="AlphaFoldDB" id="A0A1W1BWY9"/>
<feature type="domain" description="MurNAc-LAA" evidence="2">
    <location>
        <begin position="229"/>
        <end position="386"/>
    </location>
</feature>
<dbReference type="Pfam" id="PF01520">
    <property type="entry name" value="Amidase_3"/>
    <property type="match status" value="1"/>
</dbReference>
<evidence type="ECO:0000313" key="3">
    <source>
        <dbReference type="EMBL" id="SFV58015.1"/>
    </source>
</evidence>
<reference evidence="3" key="1">
    <citation type="submission" date="2016-10" db="EMBL/GenBank/DDBJ databases">
        <authorList>
            <person name="de Groot N.N."/>
        </authorList>
    </citation>
    <scope>NUCLEOTIDE SEQUENCE</scope>
</reference>
<organism evidence="3">
    <name type="scientific">hydrothermal vent metagenome</name>
    <dbReference type="NCBI Taxonomy" id="652676"/>
    <lineage>
        <taxon>unclassified sequences</taxon>
        <taxon>metagenomes</taxon>
        <taxon>ecological metagenomes</taxon>
    </lineage>
</organism>
<dbReference type="InterPro" id="IPR050695">
    <property type="entry name" value="N-acetylmuramoyl_amidase_3"/>
</dbReference>
<dbReference type="InterPro" id="IPR021731">
    <property type="entry name" value="AMIN_dom"/>
</dbReference>
<keyword evidence="1 3" id="KW-0378">Hydrolase</keyword>
<dbReference type="EMBL" id="FPHD01000047">
    <property type="protein sequence ID" value="SFV58015.1"/>
    <property type="molecule type" value="Genomic_DNA"/>
</dbReference>
<evidence type="ECO:0000259" key="2">
    <source>
        <dbReference type="SMART" id="SM00646"/>
    </source>
</evidence>
<dbReference type="PANTHER" id="PTHR30404:SF0">
    <property type="entry name" value="N-ACETYLMURAMOYL-L-ALANINE AMIDASE AMIC"/>
    <property type="match status" value="1"/>
</dbReference>
<proteinExistence type="predicted"/>
<dbReference type="SMART" id="SM00646">
    <property type="entry name" value="Ami_3"/>
    <property type="match status" value="1"/>
</dbReference>
<dbReference type="InterPro" id="IPR002508">
    <property type="entry name" value="MurNAc-LAA_cat"/>
</dbReference>
<sequence length="399" mass="45573">MKLLKIFLLFMISATTLFSSVTLLKKVTLQKGELRLEFSQSYDKKQIRHFTLRKPYREVFDIKNTRLAGKYVGKNLKSNHCRSLRVSQYKRNIVRVVIETDRSYVCTPYKPLFSWKSYHIPLPKFTLNPTARSSRYASRKSVKTRKITKKHKKNKPYLIAPTKSYHKNELIVIDAGHGGKDTGAIGGGKREKDLVLQIAKKVAKEIKKRGYSVYLTRSTNRFLKLSQRTRIADKKGSVAFISIHANSVPKRHRLTAHGVETFYLQNTRDAKSQRIAARENAAVLKGAGSRLSKKVIIDSVLNGPKIVQSNKLAIDVQRRIITNLRCSYKGVRDGGVRHAPFYVLVGASRPSILVEVGYISNPRERKRLFTQKYQKLIAKGIAEGVDSYLNNRKKEIDIE</sequence>
<dbReference type="EC" id="3.5.1.28" evidence="3"/>
<dbReference type="GO" id="GO:0008745">
    <property type="term" value="F:N-acetylmuramoyl-L-alanine amidase activity"/>
    <property type="evidence" value="ECO:0007669"/>
    <property type="project" value="UniProtKB-EC"/>
</dbReference>